<evidence type="ECO:0000313" key="2">
    <source>
        <dbReference type="EMBL" id="MCF4121743.1"/>
    </source>
</evidence>
<gene>
    <name evidence="2" type="ORF">L1785_12190</name>
</gene>
<evidence type="ECO:0000256" key="1">
    <source>
        <dbReference type="SAM" id="MobiDB-lite"/>
    </source>
</evidence>
<dbReference type="EMBL" id="JAKGSG010000034">
    <property type="protein sequence ID" value="MCF4121743.1"/>
    <property type="molecule type" value="Genomic_DNA"/>
</dbReference>
<feature type="compositionally biased region" description="Polar residues" evidence="1">
    <location>
        <begin position="531"/>
        <end position="540"/>
    </location>
</feature>
<reference evidence="2" key="1">
    <citation type="submission" date="2022-01" db="EMBL/GenBank/DDBJ databases">
        <title>Antribacter sp. nov., isolated from Guizhou of China.</title>
        <authorList>
            <person name="Chengliang C."/>
            <person name="Ya Z."/>
        </authorList>
    </citation>
    <scope>NUCLEOTIDE SEQUENCE</scope>
    <source>
        <strain evidence="2">KLBMP 9083</strain>
    </source>
</reference>
<feature type="region of interest" description="Disordered" evidence="1">
    <location>
        <begin position="123"/>
        <end position="150"/>
    </location>
</feature>
<feature type="region of interest" description="Disordered" evidence="1">
    <location>
        <begin position="519"/>
        <end position="540"/>
    </location>
</feature>
<proteinExistence type="predicted"/>
<comment type="caution">
    <text evidence="2">The sequence shown here is derived from an EMBL/GenBank/DDBJ whole genome shotgun (WGS) entry which is preliminary data.</text>
</comment>
<name>A0AA41QE29_9MICO</name>
<sequence>MTMRLDGGISAVVDDDLARAAAESAQVCVRPLVRSVHDRVTGATHIVPIPCGSTREAVCPSCADKARRLRMHQCREGWHRTDEPRVPPTPETPLPDGWEDLDRWADDGGFIPDADRVKLPTARLEPAADGERQTRSTRRLDDFPDLPKQHMTDATVGQTFTDPKTGRVFRPSMFLTLTLPSYGKVAEGGIPRNPDRYDYRRAALDALTFSRLVDRFWQNLRRCAGYKVQYFATIEAQKRLAPHLHAAVRGSIPRTVIKAVGAATYYAAWWPPIDTVRYDDVLPVWDAETAAYLDPTTGEGLPDWKQATAHLENPVHVATLGTQLDVKGLIGGTKDSERTVRYLCKYLTKSISGTYTATDDDGEQEPTAHARAYERHIDRLHAEVRWLPCGPTCANWLRYGVQPKDPGPGLIPGRCPSPAHDRENLGLGGRRVLVSRQWTGKTLTEHKADRSAVVRQALAAAGFEPEDANRLAADQATDDGHARFVWRAPEAGTFTYPAVIAASLRQAIAWRRQYDAAKHALGRPPGPVDNRSATTTPTAA</sequence>
<dbReference type="Proteomes" id="UP001165405">
    <property type="component" value="Unassembled WGS sequence"/>
</dbReference>
<dbReference type="Pfam" id="PF20199">
    <property type="entry name" value="RepSA"/>
    <property type="match status" value="1"/>
</dbReference>
<accession>A0AA41QE29</accession>
<protein>
    <submittedName>
        <fullName evidence="2">Replication initiation protein</fullName>
    </submittedName>
</protein>
<feature type="compositionally biased region" description="Basic and acidic residues" evidence="1">
    <location>
        <begin position="129"/>
        <end position="150"/>
    </location>
</feature>
<evidence type="ECO:0000313" key="3">
    <source>
        <dbReference type="Proteomes" id="UP001165405"/>
    </source>
</evidence>
<dbReference type="AlphaFoldDB" id="A0AA41QE29"/>
<organism evidence="2 3">
    <name type="scientific">Antribacter soli</name>
    <dbReference type="NCBI Taxonomy" id="2910976"/>
    <lineage>
        <taxon>Bacteria</taxon>
        <taxon>Bacillati</taxon>
        <taxon>Actinomycetota</taxon>
        <taxon>Actinomycetes</taxon>
        <taxon>Micrococcales</taxon>
        <taxon>Promicromonosporaceae</taxon>
        <taxon>Antribacter</taxon>
    </lineage>
</organism>
<keyword evidence="3" id="KW-1185">Reference proteome</keyword>
<dbReference type="RefSeq" id="WP_236089540.1">
    <property type="nucleotide sequence ID" value="NZ_JAKGSG010000034.1"/>
</dbReference>
<dbReference type="InterPro" id="IPR046828">
    <property type="entry name" value="RepSA"/>
</dbReference>